<dbReference type="EMBL" id="JAOWKZ010000002">
    <property type="protein sequence ID" value="MCV2871830.1"/>
    <property type="molecule type" value="Genomic_DNA"/>
</dbReference>
<protein>
    <recommendedName>
        <fullName evidence="4">Lysozyme inhibitor LprI N-terminal domain-containing protein</fullName>
    </recommendedName>
</protein>
<keyword evidence="3" id="KW-1185">Reference proteome</keyword>
<reference evidence="2 3" key="1">
    <citation type="submission" date="2022-10" db="EMBL/GenBank/DDBJ databases">
        <title>Defluviimonas sp. nov., isolated from ocean surface sediments.</title>
        <authorList>
            <person name="He W."/>
            <person name="Wang L."/>
            <person name="Zhang D.-F."/>
        </authorList>
    </citation>
    <scope>NUCLEOTIDE SEQUENCE [LARGE SCALE GENOMIC DNA]</scope>
    <source>
        <strain evidence="2 3">WL0050</strain>
    </source>
</reference>
<keyword evidence="1" id="KW-0175">Coiled coil</keyword>
<comment type="caution">
    <text evidence="2">The sequence shown here is derived from an EMBL/GenBank/DDBJ whole genome shotgun (WGS) entry which is preliminary data.</text>
</comment>
<evidence type="ECO:0000256" key="1">
    <source>
        <dbReference type="SAM" id="Coils"/>
    </source>
</evidence>
<dbReference type="PROSITE" id="PS51257">
    <property type="entry name" value="PROKAR_LIPOPROTEIN"/>
    <property type="match status" value="1"/>
</dbReference>
<accession>A0ABT2ZL22</accession>
<dbReference type="Proteomes" id="UP001652564">
    <property type="component" value="Unassembled WGS sequence"/>
</dbReference>
<gene>
    <name evidence="2" type="ORF">OEZ71_05930</name>
</gene>
<sequence length="125" mass="13608">MPPSPRTAFVLMSLALTACETDPVTKCAGPEQRELRTVEELIAETRARIDRGYTMERQDSGANVNFCLGGRQSHVGVSFCTDPGTRSRAVAIDSAAEQRKLRSLEARRDALRARINALLASCGKS</sequence>
<evidence type="ECO:0008006" key="4">
    <source>
        <dbReference type="Google" id="ProtNLM"/>
    </source>
</evidence>
<feature type="coiled-coil region" evidence="1">
    <location>
        <begin position="94"/>
        <end position="121"/>
    </location>
</feature>
<evidence type="ECO:0000313" key="3">
    <source>
        <dbReference type="Proteomes" id="UP001652564"/>
    </source>
</evidence>
<proteinExistence type="predicted"/>
<evidence type="ECO:0000313" key="2">
    <source>
        <dbReference type="EMBL" id="MCV2871830.1"/>
    </source>
</evidence>
<name>A0ABT2ZL22_9RHOB</name>
<organism evidence="2 3">
    <name type="scientific">Albidovulum litorale</name>
    <dbReference type="NCBI Taxonomy" id="2984134"/>
    <lineage>
        <taxon>Bacteria</taxon>
        <taxon>Pseudomonadati</taxon>
        <taxon>Pseudomonadota</taxon>
        <taxon>Alphaproteobacteria</taxon>
        <taxon>Rhodobacterales</taxon>
        <taxon>Paracoccaceae</taxon>
        <taxon>Albidovulum</taxon>
    </lineage>
</organism>